<comment type="caution">
    <text evidence="5">The sequence shown here is derived from an EMBL/GenBank/DDBJ whole genome shotgun (WGS) entry which is preliminary data.</text>
</comment>
<name>A0ABT5UPN4_EUBLI</name>
<dbReference type="EMBL" id="JAQSVD010000002">
    <property type="protein sequence ID" value="MDE1469821.1"/>
    <property type="molecule type" value="Genomic_DNA"/>
</dbReference>
<dbReference type="Proteomes" id="UP001215087">
    <property type="component" value="Unassembled WGS sequence"/>
</dbReference>
<reference evidence="5 6" key="1">
    <citation type="submission" date="2023-02" db="EMBL/GenBank/DDBJ databases">
        <title>Comparative genome analysis of Eubacterium limosum species.</title>
        <authorList>
            <person name="Bak J.E."/>
        </authorList>
    </citation>
    <scope>NUCLEOTIDE SEQUENCE [LARGE SCALE GENOMIC DNA]</scope>
    <source>
        <strain evidence="5 6">KGMB01548</strain>
    </source>
</reference>
<gene>
    <name evidence="5" type="ORF">PTZ04_06075</name>
</gene>
<evidence type="ECO:0000259" key="4">
    <source>
        <dbReference type="Pfam" id="PF13290"/>
    </source>
</evidence>
<dbReference type="RefSeq" id="WP_274702786.1">
    <property type="nucleotide sequence ID" value="NZ_JAQSVD010000002.1"/>
</dbReference>
<evidence type="ECO:0000313" key="6">
    <source>
        <dbReference type="Proteomes" id="UP001215087"/>
    </source>
</evidence>
<keyword evidence="2" id="KW-0812">Transmembrane</keyword>
<keyword evidence="2" id="KW-1133">Transmembrane helix</keyword>
<evidence type="ECO:0000256" key="2">
    <source>
        <dbReference type="SAM" id="Phobius"/>
    </source>
</evidence>
<feature type="compositionally biased region" description="Low complexity" evidence="1">
    <location>
        <begin position="609"/>
        <end position="619"/>
    </location>
</feature>
<feature type="signal peptide" evidence="3">
    <location>
        <begin position="1"/>
        <end position="25"/>
    </location>
</feature>
<evidence type="ECO:0000256" key="3">
    <source>
        <dbReference type="SAM" id="SignalP"/>
    </source>
</evidence>
<organism evidence="5 6">
    <name type="scientific">Eubacterium limosum</name>
    <dbReference type="NCBI Taxonomy" id="1736"/>
    <lineage>
        <taxon>Bacteria</taxon>
        <taxon>Bacillati</taxon>
        <taxon>Bacillota</taxon>
        <taxon>Clostridia</taxon>
        <taxon>Eubacteriales</taxon>
        <taxon>Eubacteriaceae</taxon>
        <taxon>Eubacterium</taxon>
    </lineage>
</organism>
<sequence length="670" mass="72294">MKKKRILAVFISLLLCLATASPAFAQTITVDEGKDGVYSGDILMTQNMRTDFDYLTYYFNGKNPDTDFNDNWEGTGIPGAKGIRRLSKEAGKQADEPTAATLENSQKLIEPENDRTVKNTGKAYTLGEELTLTTTSYSGHKDSPYKFTAKCVAITENCTVWIDVDNTPNGGLLDEAAVTAFANQIQDLYPIITEAFGDSTRIDVDSDGKVAFVFYPLYEFTMGGFFYPNDLEEDSNKMDMVHINSRASEDEGESISQELILGTMVHEWQHLINNAQSGGFQFGIDFDTQYTTRDAIWLDETFAQNSVYLCGLSGKIPTVQMPKYNAYIEENDGSTTVPFAFSGAYIPRTGNLSGGVYVNWYLFGRYLSSQTKDYPGGGDAIFKTILNVIREDVVNPDTGETVKNLGMCNNQSLTEALTQIGYMGTGENAKVKDLNELLSNYNVAAFFRQDSGLYSLGTQEEIGKNVDLSSLSRPEIKTAEEAPQKLPGGSTATFTKIENGSITVDEAAAGEHIRHLGITINYDGVTAEGYSPVDGAMTVDKGTPVALSTTDTDVTLRYTTDGSDPAAETGTVYEGPVTVDQDMTIKAIVTDAYGTSDVAAFNYKVKTEAPAGTGEGTTTDKNADGANPTGSGKNAGTGIAGTQTQTILAAAALLLLATGGCILIRKRVKK</sequence>
<evidence type="ECO:0000313" key="5">
    <source>
        <dbReference type="EMBL" id="MDE1469821.1"/>
    </source>
</evidence>
<keyword evidence="3" id="KW-0732">Signal</keyword>
<feature type="domain" description="GH29D-like beta-sandwich" evidence="4">
    <location>
        <begin position="538"/>
        <end position="596"/>
    </location>
</feature>
<protein>
    <submittedName>
        <fullName evidence="5">Chitobiase/beta-hexosaminidase C-terminal domain-containing protein</fullName>
    </submittedName>
</protein>
<accession>A0ABT5UPN4</accession>
<feature type="region of interest" description="Disordered" evidence="1">
    <location>
        <begin position="609"/>
        <end position="637"/>
    </location>
</feature>
<proteinExistence type="predicted"/>
<dbReference type="InterPro" id="IPR059177">
    <property type="entry name" value="GH29D-like_dom"/>
</dbReference>
<keyword evidence="2" id="KW-0472">Membrane</keyword>
<keyword evidence="6" id="KW-1185">Reference proteome</keyword>
<feature type="transmembrane region" description="Helical" evidence="2">
    <location>
        <begin position="647"/>
        <end position="664"/>
    </location>
</feature>
<evidence type="ECO:0000256" key="1">
    <source>
        <dbReference type="SAM" id="MobiDB-lite"/>
    </source>
</evidence>
<dbReference type="Pfam" id="PF13290">
    <property type="entry name" value="CHB_HEX_C_1"/>
    <property type="match status" value="1"/>
</dbReference>
<feature type="chain" id="PRO_5047255950" evidence="3">
    <location>
        <begin position="26"/>
        <end position="670"/>
    </location>
</feature>